<evidence type="ECO:0000313" key="1">
    <source>
        <dbReference type="EMBL" id="KXK64414.1"/>
    </source>
</evidence>
<sequence length="43" mass="4751">MCCARAVAGRKYHCAVGRIQAAVQGLTKSRKNIILKTYRAQKS</sequence>
<accession>A0A136Q1G3</accession>
<dbReference type="AlphaFoldDB" id="A0A136Q1G3"/>
<dbReference type="EMBL" id="LSZW01000064">
    <property type="protein sequence ID" value="KXK64414.1"/>
    <property type="molecule type" value="Genomic_DNA"/>
</dbReference>
<gene>
    <name evidence="1" type="ORF">HMPREF3293_02493</name>
</gene>
<reference evidence="1 2" key="1">
    <citation type="submission" date="2016-02" db="EMBL/GenBank/DDBJ databases">
        <authorList>
            <person name="Wen L."/>
            <person name="He K."/>
            <person name="Yang H."/>
        </authorList>
    </citation>
    <scope>NUCLEOTIDE SEQUENCE [LARGE SCALE GENOMIC DNA]</scope>
    <source>
        <strain evidence="1 2">DSM 22607</strain>
    </source>
</reference>
<evidence type="ECO:0000313" key="2">
    <source>
        <dbReference type="Proteomes" id="UP000070366"/>
    </source>
</evidence>
<dbReference type="STRING" id="626937.HMPREF3293_02493"/>
<protein>
    <submittedName>
        <fullName evidence="1">Uncharacterized protein</fullName>
    </submittedName>
</protein>
<name>A0A136Q1G3_9FIRM</name>
<dbReference type="Proteomes" id="UP000070366">
    <property type="component" value="Unassembled WGS sequence"/>
</dbReference>
<organism evidence="1 2">
    <name type="scientific">Christensenella minuta</name>
    <dbReference type="NCBI Taxonomy" id="626937"/>
    <lineage>
        <taxon>Bacteria</taxon>
        <taxon>Bacillati</taxon>
        <taxon>Bacillota</taxon>
        <taxon>Clostridia</taxon>
        <taxon>Christensenellales</taxon>
        <taxon>Christensenellaceae</taxon>
        <taxon>Christensenella</taxon>
    </lineage>
</organism>
<proteinExistence type="predicted"/>
<keyword evidence="2" id="KW-1185">Reference proteome</keyword>
<comment type="caution">
    <text evidence="1">The sequence shown here is derived from an EMBL/GenBank/DDBJ whole genome shotgun (WGS) entry which is preliminary data.</text>
</comment>